<protein>
    <submittedName>
        <fullName evidence="2">Dihydroxy-acid dehydratase</fullName>
    </submittedName>
</protein>
<sequence length="83" mass="8900">MKLPTRANEIGGSSIDSTSLGAIQTSRARVPNIYEPSPEGKSHMESLNMQSGLHVVAEAKITKAYHDNAELGLLSLCFTDVDV</sequence>
<evidence type="ECO:0000256" key="1">
    <source>
        <dbReference type="SAM" id="MobiDB-lite"/>
    </source>
</evidence>
<proteinExistence type="predicted"/>
<dbReference type="Proteomes" id="UP000237271">
    <property type="component" value="Unassembled WGS sequence"/>
</dbReference>
<dbReference type="EMBL" id="NCKW01009556">
    <property type="protein sequence ID" value="POM66676.1"/>
    <property type="molecule type" value="Genomic_DNA"/>
</dbReference>
<gene>
    <name evidence="2" type="ORF">PHPALM_17431</name>
</gene>
<name>A0A2P4XM91_9STRA</name>
<feature type="region of interest" description="Disordered" evidence="1">
    <location>
        <begin position="26"/>
        <end position="45"/>
    </location>
</feature>
<keyword evidence="3" id="KW-1185">Reference proteome</keyword>
<evidence type="ECO:0000313" key="2">
    <source>
        <dbReference type="EMBL" id="POM66676.1"/>
    </source>
</evidence>
<dbReference type="AlphaFoldDB" id="A0A2P4XM91"/>
<reference evidence="2 3" key="1">
    <citation type="journal article" date="2017" name="Genome Biol. Evol.">
        <title>Phytophthora megakarya and P. palmivora, closely related causal agents of cacao black pod rot, underwent increases in genome sizes and gene numbers by different mechanisms.</title>
        <authorList>
            <person name="Ali S.S."/>
            <person name="Shao J."/>
            <person name="Lary D.J."/>
            <person name="Kronmiller B."/>
            <person name="Shen D."/>
            <person name="Strem M.D."/>
            <person name="Amoako-Attah I."/>
            <person name="Akrofi A.Y."/>
            <person name="Begoude B.A."/>
            <person name="Ten Hoopen G.M."/>
            <person name="Coulibaly K."/>
            <person name="Kebe B.I."/>
            <person name="Melnick R.L."/>
            <person name="Guiltinan M.J."/>
            <person name="Tyler B.M."/>
            <person name="Meinhardt L.W."/>
            <person name="Bailey B.A."/>
        </authorList>
    </citation>
    <scope>NUCLEOTIDE SEQUENCE [LARGE SCALE GENOMIC DNA]</scope>
    <source>
        <strain evidence="3">sbr112.9</strain>
    </source>
</reference>
<dbReference type="OrthoDB" id="129466at2759"/>
<organism evidence="2 3">
    <name type="scientific">Phytophthora palmivora</name>
    <dbReference type="NCBI Taxonomy" id="4796"/>
    <lineage>
        <taxon>Eukaryota</taxon>
        <taxon>Sar</taxon>
        <taxon>Stramenopiles</taxon>
        <taxon>Oomycota</taxon>
        <taxon>Peronosporomycetes</taxon>
        <taxon>Peronosporales</taxon>
        <taxon>Peronosporaceae</taxon>
        <taxon>Phytophthora</taxon>
    </lineage>
</organism>
<accession>A0A2P4XM91</accession>
<comment type="caution">
    <text evidence="2">The sequence shown here is derived from an EMBL/GenBank/DDBJ whole genome shotgun (WGS) entry which is preliminary data.</text>
</comment>
<evidence type="ECO:0000313" key="3">
    <source>
        <dbReference type="Proteomes" id="UP000237271"/>
    </source>
</evidence>